<evidence type="ECO:0000259" key="6">
    <source>
        <dbReference type="Pfam" id="PF05175"/>
    </source>
</evidence>
<dbReference type="PANTHER" id="PTHR18895:SF74">
    <property type="entry name" value="MTRF1L RELEASE FACTOR GLUTAMINE METHYLTRANSFERASE"/>
    <property type="match status" value="1"/>
</dbReference>
<gene>
    <name evidence="8" type="primary">HEMK1</name>
    <name evidence="8" type="ORF">Bhyg_02940</name>
</gene>
<comment type="catalytic activity">
    <reaction evidence="5">
        <text>L-glutaminyl-[peptide chain release factor] + S-adenosyl-L-methionine = N(5)-methyl-L-glutaminyl-[peptide chain release factor] + S-adenosyl-L-homocysteine + H(+)</text>
        <dbReference type="Rhea" id="RHEA:42896"/>
        <dbReference type="Rhea" id="RHEA-COMP:10271"/>
        <dbReference type="Rhea" id="RHEA-COMP:10272"/>
        <dbReference type="ChEBI" id="CHEBI:15378"/>
        <dbReference type="ChEBI" id="CHEBI:30011"/>
        <dbReference type="ChEBI" id="CHEBI:57856"/>
        <dbReference type="ChEBI" id="CHEBI:59789"/>
        <dbReference type="ChEBI" id="CHEBI:61891"/>
        <dbReference type="EC" id="2.1.1.297"/>
    </reaction>
</comment>
<dbReference type="InterPro" id="IPR002052">
    <property type="entry name" value="DNA_methylase_N6_adenine_CS"/>
</dbReference>
<dbReference type="GO" id="GO:0003676">
    <property type="term" value="F:nucleic acid binding"/>
    <property type="evidence" value="ECO:0007669"/>
    <property type="project" value="InterPro"/>
</dbReference>
<evidence type="ECO:0000256" key="3">
    <source>
        <dbReference type="ARBA" id="ARBA00022679"/>
    </source>
</evidence>
<dbReference type="Pfam" id="PF17827">
    <property type="entry name" value="PrmC_N"/>
    <property type="match status" value="1"/>
</dbReference>
<proteinExistence type="predicted"/>
<feature type="domain" description="Methyltransferase small" evidence="6">
    <location>
        <begin position="124"/>
        <end position="225"/>
    </location>
</feature>
<dbReference type="InterPro" id="IPR007848">
    <property type="entry name" value="Small_mtfrase_dom"/>
</dbReference>
<name>A0A9Q0NCD2_9DIPT</name>
<dbReference type="EC" id="2.1.1.297" evidence="1"/>
<dbReference type="OrthoDB" id="269872at2759"/>
<dbReference type="CDD" id="cd02440">
    <property type="entry name" value="AdoMet_MTases"/>
    <property type="match status" value="1"/>
</dbReference>
<dbReference type="InterPro" id="IPR029063">
    <property type="entry name" value="SAM-dependent_MTases_sf"/>
</dbReference>
<dbReference type="GO" id="GO:0102559">
    <property type="term" value="F:peptide chain release factor N(5)-glutamine methyltransferase activity"/>
    <property type="evidence" value="ECO:0007669"/>
    <property type="project" value="UniProtKB-EC"/>
</dbReference>
<organism evidence="8 9">
    <name type="scientific">Pseudolycoriella hygida</name>
    <dbReference type="NCBI Taxonomy" id="35572"/>
    <lineage>
        <taxon>Eukaryota</taxon>
        <taxon>Metazoa</taxon>
        <taxon>Ecdysozoa</taxon>
        <taxon>Arthropoda</taxon>
        <taxon>Hexapoda</taxon>
        <taxon>Insecta</taxon>
        <taxon>Pterygota</taxon>
        <taxon>Neoptera</taxon>
        <taxon>Endopterygota</taxon>
        <taxon>Diptera</taxon>
        <taxon>Nematocera</taxon>
        <taxon>Sciaroidea</taxon>
        <taxon>Sciaridae</taxon>
        <taxon>Pseudolycoriella</taxon>
    </lineage>
</organism>
<dbReference type="Proteomes" id="UP001151699">
    <property type="component" value="Chromosome A"/>
</dbReference>
<evidence type="ECO:0000259" key="7">
    <source>
        <dbReference type="Pfam" id="PF17827"/>
    </source>
</evidence>
<sequence>MFLPRINRLLRNDKLIASNIIFNRFVGSINLLEKWKSKFEEEKIPEVQSSLKIILAHVLNKKLRELPQSSKDLSMTKSEQTRFEKLCECRMARMPVQYIIGEWDFRELTLKMQPPVFIPRPETEELVELILQQFDINEPLKFLEVGCGTGCISLSLLHSLPKAKAIAIDQSQIACKLTTENANKHKFEKRIQVIRYRLEKESVFDEIEDGLDLIVSNPPYIPGKDLLELDPEIKLYEDLRALDGGQDGLVVIKNILRVASMKLKKKGHLWLEVDPSHPELLQKYLQENISNLQLKYVASYKDVFQKDRFVEITKL</sequence>
<keyword evidence="9" id="KW-1185">Reference proteome</keyword>
<dbReference type="NCBIfam" id="TIGR03534">
    <property type="entry name" value="RF_mod_PrmC"/>
    <property type="match status" value="1"/>
</dbReference>
<evidence type="ECO:0000256" key="4">
    <source>
        <dbReference type="ARBA" id="ARBA00022691"/>
    </source>
</evidence>
<dbReference type="SUPFAM" id="SSF53335">
    <property type="entry name" value="S-adenosyl-L-methionine-dependent methyltransferases"/>
    <property type="match status" value="1"/>
</dbReference>
<reference evidence="8" key="1">
    <citation type="submission" date="2022-07" db="EMBL/GenBank/DDBJ databases">
        <authorList>
            <person name="Trinca V."/>
            <person name="Uliana J.V.C."/>
            <person name="Torres T.T."/>
            <person name="Ward R.J."/>
            <person name="Monesi N."/>
        </authorList>
    </citation>
    <scope>NUCLEOTIDE SEQUENCE</scope>
    <source>
        <strain evidence="8">HSMRA1968</strain>
        <tissue evidence="8">Whole embryos</tissue>
    </source>
</reference>
<keyword evidence="3" id="KW-0808">Transferase</keyword>
<evidence type="ECO:0000313" key="9">
    <source>
        <dbReference type="Proteomes" id="UP001151699"/>
    </source>
</evidence>
<dbReference type="InterPro" id="IPR050320">
    <property type="entry name" value="N5-glutamine_MTase"/>
</dbReference>
<dbReference type="GO" id="GO:0032259">
    <property type="term" value="P:methylation"/>
    <property type="evidence" value="ECO:0007669"/>
    <property type="project" value="UniProtKB-KW"/>
</dbReference>
<accession>A0A9Q0NCD2</accession>
<dbReference type="AlphaFoldDB" id="A0A9Q0NCD2"/>
<evidence type="ECO:0000313" key="8">
    <source>
        <dbReference type="EMBL" id="KAJ6647717.1"/>
    </source>
</evidence>
<dbReference type="PROSITE" id="PS00092">
    <property type="entry name" value="N6_MTASE"/>
    <property type="match status" value="1"/>
</dbReference>
<evidence type="ECO:0000256" key="1">
    <source>
        <dbReference type="ARBA" id="ARBA00012771"/>
    </source>
</evidence>
<keyword evidence="2 8" id="KW-0489">Methyltransferase</keyword>
<dbReference type="Gene3D" id="3.40.50.150">
    <property type="entry name" value="Vaccinia Virus protein VP39"/>
    <property type="match status" value="1"/>
</dbReference>
<dbReference type="PANTHER" id="PTHR18895">
    <property type="entry name" value="HEMK METHYLTRANSFERASE"/>
    <property type="match status" value="1"/>
</dbReference>
<dbReference type="InterPro" id="IPR019874">
    <property type="entry name" value="RF_methyltr_PrmC"/>
</dbReference>
<protein>
    <recommendedName>
        <fullName evidence="1">peptide chain release factor N(5)-glutamine methyltransferase</fullName>
        <ecNumber evidence="1">2.1.1.297</ecNumber>
    </recommendedName>
</protein>
<evidence type="ECO:0000256" key="2">
    <source>
        <dbReference type="ARBA" id="ARBA00022603"/>
    </source>
</evidence>
<feature type="domain" description="Release factor glutamine methyltransferase N-terminal" evidence="7">
    <location>
        <begin position="31"/>
        <end position="101"/>
    </location>
</feature>
<dbReference type="GO" id="GO:0005739">
    <property type="term" value="C:mitochondrion"/>
    <property type="evidence" value="ECO:0007669"/>
    <property type="project" value="TreeGrafter"/>
</dbReference>
<evidence type="ECO:0000256" key="5">
    <source>
        <dbReference type="ARBA" id="ARBA00048391"/>
    </source>
</evidence>
<dbReference type="InterPro" id="IPR040758">
    <property type="entry name" value="PrmC_N"/>
</dbReference>
<dbReference type="Gene3D" id="1.10.8.10">
    <property type="entry name" value="DNA helicase RuvA subunit, C-terminal domain"/>
    <property type="match status" value="1"/>
</dbReference>
<dbReference type="NCBIfam" id="TIGR00536">
    <property type="entry name" value="hemK_fam"/>
    <property type="match status" value="1"/>
</dbReference>
<dbReference type="EMBL" id="WJQU01000001">
    <property type="protein sequence ID" value="KAJ6647717.1"/>
    <property type="molecule type" value="Genomic_DNA"/>
</dbReference>
<dbReference type="Pfam" id="PF05175">
    <property type="entry name" value="MTS"/>
    <property type="match status" value="1"/>
</dbReference>
<dbReference type="InterPro" id="IPR004556">
    <property type="entry name" value="HemK-like"/>
</dbReference>
<keyword evidence="4" id="KW-0949">S-adenosyl-L-methionine</keyword>
<comment type="caution">
    <text evidence="8">The sequence shown here is derived from an EMBL/GenBank/DDBJ whole genome shotgun (WGS) entry which is preliminary data.</text>
</comment>